<sequence>MSQTMSNCDSSQGGDSVNQKPLLITDSEKTTDLTPSSKRKEMEVKTDDEKTEEGKNAELTPSSKTIEIEVKSDDEKAEECKIPRDAPDQNSASKRICLASIKTEKTK</sequence>
<feature type="compositionally biased region" description="Basic and acidic residues" evidence="1">
    <location>
        <begin position="66"/>
        <end position="87"/>
    </location>
</feature>
<evidence type="ECO:0000313" key="2">
    <source>
        <dbReference type="EMBL" id="VVA99698.1"/>
    </source>
</evidence>
<keyword evidence="3" id="KW-1185">Reference proteome</keyword>
<dbReference type="Proteomes" id="UP000489600">
    <property type="component" value="Unassembled WGS sequence"/>
</dbReference>
<gene>
    <name evidence="2" type="ORF">ANE_LOCUS10143</name>
</gene>
<protein>
    <submittedName>
        <fullName evidence="2">Uncharacterized protein</fullName>
    </submittedName>
</protein>
<reference evidence="2" key="1">
    <citation type="submission" date="2019-07" db="EMBL/GenBank/DDBJ databases">
        <authorList>
            <person name="Dittberner H."/>
        </authorList>
    </citation>
    <scope>NUCLEOTIDE SEQUENCE [LARGE SCALE GENOMIC DNA]</scope>
</reference>
<feature type="region of interest" description="Disordered" evidence="1">
    <location>
        <begin position="1"/>
        <end position="93"/>
    </location>
</feature>
<evidence type="ECO:0000313" key="3">
    <source>
        <dbReference type="Proteomes" id="UP000489600"/>
    </source>
</evidence>
<name>A0A565BDK8_9BRAS</name>
<proteinExistence type="predicted"/>
<dbReference type="AlphaFoldDB" id="A0A565BDK8"/>
<dbReference type="EMBL" id="CABITT030000003">
    <property type="protein sequence ID" value="VVA99698.1"/>
    <property type="molecule type" value="Genomic_DNA"/>
</dbReference>
<feature type="compositionally biased region" description="Basic and acidic residues" evidence="1">
    <location>
        <begin position="38"/>
        <end position="56"/>
    </location>
</feature>
<organism evidence="2 3">
    <name type="scientific">Arabis nemorensis</name>
    <dbReference type="NCBI Taxonomy" id="586526"/>
    <lineage>
        <taxon>Eukaryota</taxon>
        <taxon>Viridiplantae</taxon>
        <taxon>Streptophyta</taxon>
        <taxon>Embryophyta</taxon>
        <taxon>Tracheophyta</taxon>
        <taxon>Spermatophyta</taxon>
        <taxon>Magnoliopsida</taxon>
        <taxon>eudicotyledons</taxon>
        <taxon>Gunneridae</taxon>
        <taxon>Pentapetalae</taxon>
        <taxon>rosids</taxon>
        <taxon>malvids</taxon>
        <taxon>Brassicales</taxon>
        <taxon>Brassicaceae</taxon>
        <taxon>Arabideae</taxon>
        <taxon>Arabis</taxon>
    </lineage>
</organism>
<comment type="caution">
    <text evidence="2">The sequence shown here is derived from an EMBL/GenBank/DDBJ whole genome shotgun (WGS) entry which is preliminary data.</text>
</comment>
<accession>A0A565BDK8</accession>
<feature type="compositionally biased region" description="Polar residues" evidence="1">
    <location>
        <begin position="1"/>
        <end position="19"/>
    </location>
</feature>
<evidence type="ECO:0000256" key="1">
    <source>
        <dbReference type="SAM" id="MobiDB-lite"/>
    </source>
</evidence>